<evidence type="ECO:0000256" key="1">
    <source>
        <dbReference type="SAM" id="Phobius"/>
    </source>
</evidence>
<keyword evidence="1" id="KW-0812">Transmembrane</keyword>
<sequence length="136" mass="14673">MAALRALARSWCAGIVVLALVLYFRGLYLHEPLVDQTELGALPWRMLVLYLPTAAASALITLIAARLHPEPFRSSPVQHLIAAMAVPLGAYAVNFAYLWEEAVAEGILCASLAVAVGCFVAIVVDVSMERRDQGPQ</sequence>
<keyword evidence="1" id="KW-1133">Transmembrane helix</keyword>
<feature type="transmembrane region" description="Helical" evidence="1">
    <location>
        <begin position="7"/>
        <end position="24"/>
    </location>
</feature>
<accession>A0A372LYK6</accession>
<organism evidence="2 3">
    <name type="scientific">Streptomyces triticagri</name>
    <dbReference type="NCBI Taxonomy" id="2293568"/>
    <lineage>
        <taxon>Bacteria</taxon>
        <taxon>Bacillati</taxon>
        <taxon>Actinomycetota</taxon>
        <taxon>Actinomycetes</taxon>
        <taxon>Kitasatosporales</taxon>
        <taxon>Streptomycetaceae</taxon>
        <taxon>Streptomyces</taxon>
    </lineage>
</organism>
<feature type="transmembrane region" description="Helical" evidence="1">
    <location>
        <begin position="77"/>
        <end position="97"/>
    </location>
</feature>
<dbReference type="Proteomes" id="UP000263094">
    <property type="component" value="Unassembled WGS sequence"/>
</dbReference>
<name>A0A372LYK6_9ACTN</name>
<proteinExistence type="predicted"/>
<feature type="transmembrane region" description="Helical" evidence="1">
    <location>
        <begin position="44"/>
        <end position="65"/>
    </location>
</feature>
<dbReference type="EMBL" id="QUAK01000187">
    <property type="protein sequence ID" value="RFU83721.1"/>
    <property type="molecule type" value="Genomic_DNA"/>
</dbReference>
<protein>
    <submittedName>
        <fullName evidence="2">Uncharacterized protein</fullName>
    </submittedName>
</protein>
<evidence type="ECO:0000313" key="2">
    <source>
        <dbReference type="EMBL" id="RFU83721.1"/>
    </source>
</evidence>
<keyword evidence="1" id="KW-0472">Membrane</keyword>
<comment type="caution">
    <text evidence="2">The sequence shown here is derived from an EMBL/GenBank/DDBJ whole genome shotgun (WGS) entry which is preliminary data.</text>
</comment>
<dbReference type="AlphaFoldDB" id="A0A372LYK6"/>
<keyword evidence="3" id="KW-1185">Reference proteome</keyword>
<evidence type="ECO:0000313" key="3">
    <source>
        <dbReference type="Proteomes" id="UP000263094"/>
    </source>
</evidence>
<feature type="transmembrane region" description="Helical" evidence="1">
    <location>
        <begin position="103"/>
        <end position="124"/>
    </location>
</feature>
<reference evidence="2 3" key="1">
    <citation type="submission" date="2018-08" db="EMBL/GenBank/DDBJ databases">
        <title>Isolation, diversity and antifungal activity of Actinobacteria from wheat.</title>
        <authorList>
            <person name="Han C."/>
        </authorList>
    </citation>
    <scope>NUCLEOTIDE SEQUENCE [LARGE SCALE GENOMIC DNA]</scope>
    <source>
        <strain evidence="2 3">NEAU-YY421</strain>
    </source>
</reference>
<gene>
    <name evidence="2" type="ORF">DY218_26300</name>
</gene>